<dbReference type="SUPFAM" id="SSF53955">
    <property type="entry name" value="Lysozyme-like"/>
    <property type="match status" value="1"/>
</dbReference>
<evidence type="ECO:0000313" key="2">
    <source>
        <dbReference type="Proteomes" id="UP001479436"/>
    </source>
</evidence>
<name>A0ABR2VZ50_9FUNG</name>
<evidence type="ECO:0008006" key="3">
    <source>
        <dbReference type="Google" id="ProtNLM"/>
    </source>
</evidence>
<keyword evidence="2" id="KW-1185">Reference proteome</keyword>
<dbReference type="Gene3D" id="1.20.141.10">
    <property type="entry name" value="Chitosanase, subunit A, domain 1"/>
    <property type="match status" value="1"/>
</dbReference>
<reference evidence="1 2" key="1">
    <citation type="submission" date="2023-04" db="EMBL/GenBank/DDBJ databases">
        <title>Genome of Basidiobolus ranarum AG-B5.</title>
        <authorList>
            <person name="Stajich J.E."/>
            <person name="Carter-House D."/>
            <person name="Gryganskyi A."/>
        </authorList>
    </citation>
    <scope>NUCLEOTIDE SEQUENCE [LARGE SCALE GENOMIC DNA]</scope>
    <source>
        <strain evidence="1 2">AG-B5</strain>
    </source>
</reference>
<evidence type="ECO:0000313" key="1">
    <source>
        <dbReference type="EMBL" id="KAK9710776.1"/>
    </source>
</evidence>
<dbReference type="Gene3D" id="3.30.386.10">
    <property type="entry name" value="Chitosanase, subunit A, domain 2"/>
    <property type="match status" value="1"/>
</dbReference>
<dbReference type="EMBL" id="JASJQH010007321">
    <property type="protein sequence ID" value="KAK9710776.1"/>
    <property type="molecule type" value="Genomic_DNA"/>
</dbReference>
<protein>
    <recommendedName>
        <fullName evidence="3">Chitosanase</fullName>
    </recommendedName>
</protein>
<dbReference type="InterPro" id="IPR023346">
    <property type="entry name" value="Lysozyme-like_dom_sf"/>
</dbReference>
<dbReference type="Pfam" id="PF01374">
    <property type="entry name" value="Glyco_hydro_46"/>
    <property type="match status" value="1"/>
</dbReference>
<sequence length="294" mass="32731">MPPTAKRIAQVITNSFEHSTTTIEYDHCRDIGDGRGYTCGSIGFTTGTGDALILVEDYEKSKGTKTSFAPFNTELGRLSNRTDCGGSNSDITGLIGFDQAWKRESCDEKFRRAQDKLADTMYFLPAMGLATEVGVKSNLGKAIFYDTAIQHGWEADNGMSLKSIIKMVGAYKEEAEYLNRFLKTRWKLLCCFPDQVWPASSDRVHELFGLLEAKNFDLNLPIRLSSYQITISGSEYMEKTCEGKPLTPICNNSKCDPNEQEKESGIKAISSAGKSPFHPFIIIPIIAFGLKFRH</sequence>
<dbReference type="InterPro" id="IPR023099">
    <property type="entry name" value="Glyco_hydro_46_N"/>
</dbReference>
<comment type="caution">
    <text evidence="1">The sequence shown here is derived from an EMBL/GenBank/DDBJ whole genome shotgun (WGS) entry which is preliminary data.</text>
</comment>
<dbReference type="CDD" id="cd00978">
    <property type="entry name" value="chitosanase_GH46"/>
    <property type="match status" value="1"/>
</dbReference>
<gene>
    <name evidence="1" type="ORF">K7432_008221</name>
</gene>
<proteinExistence type="predicted"/>
<accession>A0ABR2VZ50</accession>
<dbReference type="InterPro" id="IPR000400">
    <property type="entry name" value="Glyco_hydro_46"/>
</dbReference>
<organism evidence="1 2">
    <name type="scientific">Basidiobolus ranarum</name>
    <dbReference type="NCBI Taxonomy" id="34480"/>
    <lineage>
        <taxon>Eukaryota</taxon>
        <taxon>Fungi</taxon>
        <taxon>Fungi incertae sedis</taxon>
        <taxon>Zoopagomycota</taxon>
        <taxon>Entomophthoromycotina</taxon>
        <taxon>Basidiobolomycetes</taxon>
        <taxon>Basidiobolales</taxon>
        <taxon>Basidiobolaceae</taxon>
        <taxon>Basidiobolus</taxon>
    </lineage>
</organism>
<dbReference type="Proteomes" id="UP001479436">
    <property type="component" value="Unassembled WGS sequence"/>
</dbReference>